<keyword evidence="2" id="KW-0812">Transmembrane</keyword>
<keyword evidence="2" id="KW-1133">Transmembrane helix</keyword>
<evidence type="ECO:0000313" key="5">
    <source>
        <dbReference type="Proteomes" id="UP000190306"/>
    </source>
</evidence>
<dbReference type="Proteomes" id="UP000502504">
    <property type="component" value="Chromosome"/>
</dbReference>
<dbReference type="EMBL" id="LHQL01000011">
    <property type="protein sequence ID" value="OOQ49160.1"/>
    <property type="molecule type" value="Genomic_DNA"/>
</dbReference>
<feature type="transmembrane region" description="Helical" evidence="2">
    <location>
        <begin position="16"/>
        <end position="37"/>
    </location>
</feature>
<dbReference type="EMBL" id="CP050692">
    <property type="protein sequence ID" value="QIT46131.1"/>
    <property type="molecule type" value="Genomic_DNA"/>
</dbReference>
<proteinExistence type="predicted"/>
<gene>
    <name evidence="3" type="ORF">AFM16_23115</name>
    <name evidence="4" type="ORF">HCX60_23540</name>
</gene>
<reference evidence="3 5" key="1">
    <citation type="submission" date="2015-07" db="EMBL/GenBank/DDBJ databases">
        <title>Draft Genome Sequence of Streptomyces antibioticus, IMRU 3720 reveals insights in the evolution of actinomycin biosynthetic gene clusters in Streptomyces.</title>
        <authorList>
            <person name="Crnovcic I."/>
            <person name="Ruckert C."/>
            <person name="Kalinowksi J."/>
            <person name="Keller U."/>
        </authorList>
    </citation>
    <scope>NUCLEOTIDE SEQUENCE [LARGE SCALE GENOMIC DNA]</scope>
    <source>
        <strain evidence="3 5">DSM 41481</strain>
    </source>
</reference>
<evidence type="ECO:0000313" key="6">
    <source>
        <dbReference type="Proteomes" id="UP000502504"/>
    </source>
</evidence>
<sequence length="331" mass="34805">MPETPPPTDRRPRRRAALIAAVACVAVAGGIGAWFLVGSGGDAEGCADLLKDKRIQKALGEDHAAVTDCAELGTAIREATVGSVPGEHSLRQAQAMKDVLVAVGNGLDDKGGRLDPELSVPLAVALADYAADTDKLLGIGDADHVSHAVPSEPAWEDADGVHMSVLRLELLRTIRALSQEPAAYTALRDAATRYAAEGLAAVRPGTTGAELTVPPARNSRTLGTLDGVRADVLRDLGAKEADRWQDEVLAGLTKDATEPPSYTKDPVGHLVATWQQTLRAKGADALEDQSADLTATWGTALGLDASVRDDLRKDASDSSFNERKDTLDQLD</sequence>
<reference evidence="4 6" key="2">
    <citation type="submission" date="2020-03" db="EMBL/GenBank/DDBJ databases">
        <title>Is there a link between lipid content and antibiotic production in Streptomyces?</title>
        <authorList>
            <person name="David M."/>
            <person name="Lejeune C."/>
            <person name="Abreu S."/>
            <person name="Thibessard A."/>
            <person name="Leblond P."/>
            <person name="Chaminade P."/>
            <person name="Virolle M.-J."/>
        </authorList>
    </citation>
    <scope>NUCLEOTIDE SEQUENCE [LARGE SCALE GENOMIC DNA]</scope>
    <source>
        <strain evidence="4 6">DSM 41481</strain>
    </source>
</reference>
<evidence type="ECO:0000256" key="2">
    <source>
        <dbReference type="SAM" id="Phobius"/>
    </source>
</evidence>
<dbReference type="Proteomes" id="UP000190306">
    <property type="component" value="Chromosome"/>
</dbReference>
<evidence type="ECO:0000256" key="1">
    <source>
        <dbReference type="SAM" id="MobiDB-lite"/>
    </source>
</evidence>
<organism evidence="4 6">
    <name type="scientific">Streptomyces antibioticus</name>
    <dbReference type="NCBI Taxonomy" id="1890"/>
    <lineage>
        <taxon>Bacteria</taxon>
        <taxon>Bacillati</taxon>
        <taxon>Actinomycetota</taxon>
        <taxon>Actinomycetes</taxon>
        <taxon>Kitasatosporales</taxon>
        <taxon>Streptomycetaceae</taxon>
        <taxon>Streptomyces</taxon>
    </lineage>
</organism>
<dbReference type="RefSeq" id="WP_030788296.1">
    <property type="nucleotide sequence ID" value="NZ_CM007717.1"/>
</dbReference>
<name>A0AAE7CM10_STRAT</name>
<accession>A0AAE7CM10</accession>
<evidence type="ECO:0000313" key="4">
    <source>
        <dbReference type="EMBL" id="QIT46131.1"/>
    </source>
</evidence>
<keyword evidence="2" id="KW-0472">Membrane</keyword>
<evidence type="ECO:0000313" key="3">
    <source>
        <dbReference type="EMBL" id="OOQ49160.1"/>
    </source>
</evidence>
<feature type="region of interest" description="Disordered" evidence="1">
    <location>
        <begin position="312"/>
        <end position="331"/>
    </location>
</feature>
<protein>
    <submittedName>
        <fullName evidence="4">Uncharacterized protein</fullName>
    </submittedName>
</protein>
<keyword evidence="5" id="KW-1185">Reference proteome</keyword>
<dbReference type="AlphaFoldDB" id="A0AAE7CM10"/>